<dbReference type="GO" id="GO:0050570">
    <property type="term" value="F:4-hydroxythreonine-4-phosphate dehydrogenase activity"/>
    <property type="evidence" value="ECO:0007669"/>
    <property type="project" value="UniProtKB-EC"/>
</dbReference>
<dbReference type="PANTHER" id="PTHR30004:SF6">
    <property type="entry name" value="D-THREONATE 4-PHOSPHATE DEHYDROGENASE"/>
    <property type="match status" value="1"/>
</dbReference>
<dbReference type="GO" id="GO:0046872">
    <property type="term" value="F:metal ion binding"/>
    <property type="evidence" value="ECO:0007669"/>
    <property type="project" value="UniProtKB-KW"/>
</dbReference>
<dbReference type="Gene3D" id="3.40.718.10">
    <property type="entry name" value="Isopropylmalate Dehydrogenase"/>
    <property type="match status" value="1"/>
</dbReference>
<protein>
    <submittedName>
        <fullName evidence="4">4-hydroxythreonine-4-phosphate dehydrogenase PdxA</fullName>
        <ecNumber evidence="4">1.1.1.262</ecNumber>
    </submittedName>
</protein>
<evidence type="ECO:0000256" key="2">
    <source>
        <dbReference type="ARBA" id="ARBA00023002"/>
    </source>
</evidence>
<keyword evidence="1" id="KW-0479">Metal-binding</keyword>
<keyword evidence="3" id="KW-0520">NAD</keyword>
<dbReference type="EMBL" id="DROK01000187">
    <property type="protein sequence ID" value="HHI97493.1"/>
    <property type="molecule type" value="Genomic_DNA"/>
</dbReference>
<dbReference type="NCBIfam" id="TIGR00557">
    <property type="entry name" value="pdxA"/>
    <property type="match status" value="1"/>
</dbReference>
<dbReference type="Proteomes" id="UP000886101">
    <property type="component" value="Unassembled WGS sequence"/>
</dbReference>
<gene>
    <name evidence="4" type="primary">pdxA</name>
    <name evidence="4" type="ORF">ENJ96_06540</name>
</gene>
<proteinExistence type="predicted"/>
<reference evidence="4" key="1">
    <citation type="journal article" date="2020" name="mSystems">
        <title>Genome- and Community-Level Interaction Insights into Carbon Utilization and Element Cycling Functions of Hydrothermarchaeota in Hydrothermal Sediment.</title>
        <authorList>
            <person name="Zhou Z."/>
            <person name="Liu Y."/>
            <person name="Xu W."/>
            <person name="Pan J."/>
            <person name="Luo Z.H."/>
            <person name="Li M."/>
        </authorList>
    </citation>
    <scope>NUCLEOTIDE SEQUENCE [LARGE SCALE GENOMIC DNA]</scope>
    <source>
        <strain evidence="4">HyVt-533</strain>
    </source>
</reference>
<organism evidence="4">
    <name type="scientific">Thermodesulfatator atlanticus</name>
    <dbReference type="NCBI Taxonomy" id="501497"/>
    <lineage>
        <taxon>Bacteria</taxon>
        <taxon>Pseudomonadati</taxon>
        <taxon>Thermodesulfobacteriota</taxon>
        <taxon>Thermodesulfobacteria</taxon>
        <taxon>Thermodesulfobacteriales</taxon>
        <taxon>Thermodesulfatatoraceae</taxon>
        <taxon>Thermodesulfatator</taxon>
    </lineage>
</organism>
<evidence type="ECO:0000313" key="4">
    <source>
        <dbReference type="EMBL" id="HHI97493.1"/>
    </source>
</evidence>
<sequence>MGCPAGVGPELILKALTHPFPEDLALVVLGDENLLREAARKLSLPLPSAEIISLSQLPYRPGAPNKETARAMVRYIKEGVRLCLEGQLAGLVTCPISKAALKLAGEPFPGHTEMLAALTGAREVAMAFYGKRLSVVLVTIHVPLRKVPELVTVPQILRVTRLAYQFLKDLKPEEPRLALAALNPHAGEGGLFGDEEERVLQPAVEEARRQGIPLSGPYPADSLFYRAVKGDFDLVVGLYHDQALIPFKLLHFEDGVNVTLGLPIIRTSVDHGTAYDIAGQGVAREKSLVAAIELAYRLAKNRLKGL</sequence>
<accession>A0A7V5P0P4</accession>
<dbReference type="InterPro" id="IPR005255">
    <property type="entry name" value="PdxA_fam"/>
</dbReference>
<evidence type="ECO:0000256" key="3">
    <source>
        <dbReference type="ARBA" id="ARBA00023027"/>
    </source>
</evidence>
<comment type="caution">
    <text evidence="4">The sequence shown here is derived from an EMBL/GenBank/DDBJ whole genome shotgun (WGS) entry which is preliminary data.</text>
</comment>
<name>A0A7V5P0P4_9BACT</name>
<dbReference type="EC" id="1.1.1.262" evidence="4"/>
<keyword evidence="2 4" id="KW-0560">Oxidoreductase</keyword>
<dbReference type="SUPFAM" id="SSF53659">
    <property type="entry name" value="Isocitrate/Isopropylmalate dehydrogenase-like"/>
    <property type="match status" value="1"/>
</dbReference>
<dbReference type="Pfam" id="PF04166">
    <property type="entry name" value="PdxA"/>
    <property type="match status" value="1"/>
</dbReference>
<dbReference type="AlphaFoldDB" id="A0A7V5P0P4"/>
<dbReference type="PANTHER" id="PTHR30004">
    <property type="entry name" value="4-HYDROXYTHREONINE-4-PHOSPHATE DEHYDROGENASE"/>
    <property type="match status" value="1"/>
</dbReference>
<evidence type="ECO:0000256" key="1">
    <source>
        <dbReference type="ARBA" id="ARBA00022723"/>
    </source>
</evidence>
<dbReference type="GO" id="GO:0051287">
    <property type="term" value="F:NAD binding"/>
    <property type="evidence" value="ECO:0007669"/>
    <property type="project" value="InterPro"/>
</dbReference>